<dbReference type="AlphaFoldDB" id="W0ALV6"/>
<proteinExistence type="predicted"/>
<organism evidence="2 3">
    <name type="scientific">Sphingomonas sanxanigenens DSM 19645 = NX02</name>
    <dbReference type="NCBI Taxonomy" id="1123269"/>
    <lineage>
        <taxon>Bacteria</taxon>
        <taxon>Pseudomonadati</taxon>
        <taxon>Pseudomonadota</taxon>
        <taxon>Alphaproteobacteria</taxon>
        <taxon>Sphingomonadales</taxon>
        <taxon>Sphingomonadaceae</taxon>
        <taxon>Sphingomonas</taxon>
    </lineage>
</organism>
<evidence type="ECO:0000313" key="3">
    <source>
        <dbReference type="Proteomes" id="UP000018851"/>
    </source>
</evidence>
<evidence type="ECO:0000256" key="1">
    <source>
        <dbReference type="SAM" id="MobiDB-lite"/>
    </source>
</evidence>
<keyword evidence="3" id="KW-1185">Reference proteome</keyword>
<dbReference type="Proteomes" id="UP000018851">
    <property type="component" value="Chromosome"/>
</dbReference>
<feature type="region of interest" description="Disordered" evidence="1">
    <location>
        <begin position="1"/>
        <end position="22"/>
    </location>
</feature>
<dbReference type="EMBL" id="CP006644">
    <property type="protein sequence ID" value="AHE57323.1"/>
    <property type="molecule type" value="Genomic_DNA"/>
</dbReference>
<dbReference type="PATRIC" id="fig|1123269.5.peg.5644"/>
<reference evidence="2 3" key="1">
    <citation type="submission" date="2013-07" db="EMBL/GenBank/DDBJ databases">
        <title>Completed genome of Sphingomonas sanxanigenens NX02.</title>
        <authorList>
            <person name="Ma T."/>
            <person name="Huang H."/>
            <person name="Wu M."/>
            <person name="Li X."/>
            <person name="Li G."/>
        </authorList>
    </citation>
    <scope>NUCLEOTIDE SEQUENCE [LARGE SCALE GENOMIC DNA]</scope>
    <source>
        <strain evidence="2 3">NX02</strain>
    </source>
</reference>
<protein>
    <submittedName>
        <fullName evidence="2">Uncharacterized protein</fullName>
    </submittedName>
</protein>
<gene>
    <name evidence="2" type="ORF">NX02_28730</name>
</gene>
<sequence length="61" mass="6361">MTQEGEYSPLAGASRERCGSRLRDGVTGSTIRAQCMIAAHLVRPEWAAMMMAVALGGGGHG</sequence>
<evidence type="ECO:0000313" key="2">
    <source>
        <dbReference type="EMBL" id="AHE57323.1"/>
    </source>
</evidence>
<accession>W0ALV6</accession>
<dbReference type="RefSeq" id="WP_025295413.1">
    <property type="nucleotide sequence ID" value="NZ_CP006644.1"/>
</dbReference>
<dbReference type="STRING" id="1123269.NX02_28730"/>
<name>W0ALV6_9SPHN</name>
<dbReference type="KEGG" id="ssan:NX02_28730"/>
<dbReference type="HOGENOM" id="CLU_2920423_0_0_5"/>